<protein>
    <recommendedName>
        <fullName evidence="3">Flagellar FliJ protein</fullName>
    </recommendedName>
</protein>
<evidence type="ECO:0000313" key="1">
    <source>
        <dbReference type="EMBL" id="CAG9167609.1"/>
    </source>
</evidence>
<evidence type="ECO:0000313" key="2">
    <source>
        <dbReference type="Proteomes" id="UP000721236"/>
    </source>
</evidence>
<dbReference type="EMBL" id="CAJZAH010000001">
    <property type="protein sequence ID" value="CAG9167609.1"/>
    <property type="molecule type" value="Genomic_DNA"/>
</dbReference>
<dbReference type="Proteomes" id="UP000721236">
    <property type="component" value="Unassembled WGS sequence"/>
</dbReference>
<sequence>MLNQLDQLLAIKKCRETGLRHRVHRIEQEIAERNRQAGQERADRAALRAEWRAASEAPQSVSPRAFQALKRQFAAFYEREQRITGKLKELATEVAGRRQLAADTTAALTRNLRGQEKLQTVMKESR</sequence>
<proteinExistence type="predicted"/>
<name>A0ABM8WJN2_9BURK</name>
<comment type="caution">
    <text evidence="1">The sequence shown here is derived from an EMBL/GenBank/DDBJ whole genome shotgun (WGS) entry which is preliminary data.</text>
</comment>
<accession>A0ABM8WJN2</accession>
<gene>
    <name evidence="1" type="ORF">LMG21510_00793</name>
</gene>
<keyword evidence="2" id="KW-1185">Reference proteome</keyword>
<organism evidence="1 2">
    <name type="scientific">Cupriavidus respiraculi</name>
    <dbReference type="NCBI Taxonomy" id="195930"/>
    <lineage>
        <taxon>Bacteria</taxon>
        <taxon>Pseudomonadati</taxon>
        <taxon>Pseudomonadota</taxon>
        <taxon>Betaproteobacteria</taxon>
        <taxon>Burkholderiales</taxon>
        <taxon>Burkholderiaceae</taxon>
        <taxon>Cupriavidus</taxon>
    </lineage>
</organism>
<evidence type="ECO:0008006" key="3">
    <source>
        <dbReference type="Google" id="ProtNLM"/>
    </source>
</evidence>
<dbReference type="RefSeq" id="WP_224039797.1">
    <property type="nucleotide sequence ID" value="NZ_CAJZAH010000001.1"/>
</dbReference>
<reference evidence="1 2" key="1">
    <citation type="submission" date="2021-08" db="EMBL/GenBank/DDBJ databases">
        <authorList>
            <person name="Peeters C."/>
        </authorList>
    </citation>
    <scope>NUCLEOTIDE SEQUENCE [LARGE SCALE GENOMIC DNA]</scope>
    <source>
        <strain evidence="1 2">LMG 21510</strain>
    </source>
</reference>